<evidence type="ECO:0000313" key="2">
    <source>
        <dbReference type="EMBL" id="GME68104.1"/>
    </source>
</evidence>
<keyword evidence="3" id="KW-1185">Reference proteome</keyword>
<comment type="caution">
    <text evidence="2">The sequence shown here is derived from an EMBL/GenBank/DDBJ whole genome shotgun (WGS) entry which is preliminary data.</text>
</comment>
<reference evidence="2" key="1">
    <citation type="submission" date="2023-04" db="EMBL/GenBank/DDBJ databases">
        <title>Ambrosiozyma monospora NBRC 1965.</title>
        <authorList>
            <person name="Ichikawa N."/>
            <person name="Sato H."/>
            <person name="Tonouchi N."/>
        </authorList>
    </citation>
    <scope>NUCLEOTIDE SEQUENCE</scope>
    <source>
        <strain evidence="2">NBRC 1965</strain>
    </source>
</reference>
<dbReference type="InterPro" id="IPR045810">
    <property type="entry name" value="eIF3h_C"/>
</dbReference>
<dbReference type="EMBL" id="BSXU01009096">
    <property type="protein sequence ID" value="GME68104.1"/>
    <property type="molecule type" value="Genomic_DNA"/>
</dbReference>
<dbReference type="Pfam" id="PF19445">
    <property type="entry name" value="eIF3h_C"/>
    <property type="match status" value="1"/>
</dbReference>
<organism evidence="2 3">
    <name type="scientific">Ambrosiozyma monospora</name>
    <name type="common">Yeast</name>
    <name type="synonym">Endomycopsis monosporus</name>
    <dbReference type="NCBI Taxonomy" id="43982"/>
    <lineage>
        <taxon>Eukaryota</taxon>
        <taxon>Fungi</taxon>
        <taxon>Dikarya</taxon>
        <taxon>Ascomycota</taxon>
        <taxon>Saccharomycotina</taxon>
        <taxon>Pichiomycetes</taxon>
        <taxon>Pichiales</taxon>
        <taxon>Pichiaceae</taxon>
        <taxon>Ambrosiozyma</taxon>
    </lineage>
</organism>
<dbReference type="Proteomes" id="UP001165063">
    <property type="component" value="Unassembled WGS sequence"/>
</dbReference>
<name>A0A9W6SVY2_AMBMO</name>
<sequence length="215" mass="24866">MVHLQEYNKRENKDETPILYLVYDPSKALDGVLSLKVYKLSEQFIKTYYSEDRFIPKNLIENKLSYKNIFEEVPTTLKNTFLTNLKLQELQLDEKDESLDVSSLAISSNYLRSVNSAVENLSDSIDSLNHNLGNLNYFQRNLSREVTKINQFKHKAKLEGKDPNDWRKQYRLPNAPSKMENLVISSLIQNYCVDLENTVALEQAKVAGVEKALEL</sequence>
<dbReference type="OrthoDB" id="10265695at2759"/>
<evidence type="ECO:0000313" key="3">
    <source>
        <dbReference type="Proteomes" id="UP001165063"/>
    </source>
</evidence>
<feature type="domain" description="eIF3h C-terminal" evidence="1">
    <location>
        <begin position="30"/>
        <end position="201"/>
    </location>
</feature>
<gene>
    <name evidence="2" type="ORF">Amon01_000896900</name>
</gene>
<accession>A0A9W6SVY2</accession>
<protein>
    <submittedName>
        <fullName evidence="2">Unnamed protein product</fullName>
    </submittedName>
</protein>
<proteinExistence type="predicted"/>
<evidence type="ECO:0000259" key="1">
    <source>
        <dbReference type="Pfam" id="PF19445"/>
    </source>
</evidence>
<dbReference type="AlphaFoldDB" id="A0A9W6SVY2"/>